<evidence type="ECO:0000313" key="3">
    <source>
        <dbReference type="EMBL" id="KAK3256962.1"/>
    </source>
</evidence>
<dbReference type="Proteomes" id="UP001190700">
    <property type="component" value="Unassembled WGS sequence"/>
</dbReference>
<evidence type="ECO:0000313" key="4">
    <source>
        <dbReference type="Proteomes" id="UP001190700"/>
    </source>
</evidence>
<sequence>MTSSSLQASRLASYTWETIVRPALEFPTQKWVYINDLRLGLLFRSLQGWVVLYVFYSIIFDTRTLKQEKVTAVYTMYSEEGGMLQMQEDVWNELRSPSSSSTLESGDYCIDGAKYNFDWGNNWKFMYDRCKAVYPAMALKKGRDASSYFLTLQEVETFYDRYPLESGSNEECAKLLSNTSVERIRNPCTLYDQMASSYISIKAYNYKHGRHFTLGSENMTMCTCESTRSSFTAGVENTSFLYDHHFYSIVVSGSNPKTYVKNSNSRKVKKKFEKAATISFSVSELLEIADVDLNSRANEGRNKQWVDQMSEEELWSLKGYSDVYPHLRLTGLRIQITMSYYNYGLSRLKVHGLDHEDEYGFFDPAVQDHATICIMTVHPYIVWSSLGHDMPNMAIDSFSSTDSTEDHLVNTYRYGIIITAKTEGQMGKFDFFHFVESIVQFLVLMTACSDLTSFLARRGMGRISVLYNDMIFERPNFVMEYTHFAARVVMASLVFDVVDTQGMGRISKMHLYERIRQVFSQQMSPKDTLFLVDFMMTMGEDAEQDTAKISDDEPTCPVAEVCQRSSWTSIFTSPAAKVQAPWCNRRFFENKNEDLKKEVKHITREKWVSMVVGETPELKQRFFFELRQTEDRGETAVHEHELEADTGFYQRVKDRLFRLNPLISAGQQPTEDLLDNEANHQELVELAAPERLNQQSGAPDTTRLSDLTKLQLQTKHAESEIASMKEMLKEEQGRRRQLEEALSEYLGLPMPPPEMASKVASSSQLPRDEDSRELSESYPAAPFCTNEVVFPDIQDLKQDFEMHRGASFNSLRTLENESTDEASLEVCQTEIARGLTDASVV</sequence>
<feature type="region of interest" description="Disordered" evidence="2">
    <location>
        <begin position="748"/>
        <end position="774"/>
    </location>
</feature>
<accession>A0AAE0FC29</accession>
<dbReference type="AlphaFoldDB" id="A0AAE0FC29"/>
<gene>
    <name evidence="3" type="ORF">CYMTET_33921</name>
</gene>
<evidence type="ECO:0000256" key="2">
    <source>
        <dbReference type="SAM" id="MobiDB-lite"/>
    </source>
</evidence>
<evidence type="ECO:0000256" key="1">
    <source>
        <dbReference type="SAM" id="Coils"/>
    </source>
</evidence>
<protein>
    <recommendedName>
        <fullName evidence="5">EF-hand domain-containing protein</fullName>
    </recommendedName>
</protein>
<dbReference type="EMBL" id="LGRX02021176">
    <property type="protein sequence ID" value="KAK3256962.1"/>
    <property type="molecule type" value="Genomic_DNA"/>
</dbReference>
<evidence type="ECO:0008006" key="5">
    <source>
        <dbReference type="Google" id="ProtNLM"/>
    </source>
</evidence>
<keyword evidence="4" id="KW-1185">Reference proteome</keyword>
<proteinExistence type="predicted"/>
<reference evidence="3 4" key="1">
    <citation type="journal article" date="2015" name="Genome Biol. Evol.">
        <title>Comparative Genomics of a Bacterivorous Green Alga Reveals Evolutionary Causalities and Consequences of Phago-Mixotrophic Mode of Nutrition.</title>
        <authorList>
            <person name="Burns J.A."/>
            <person name="Paasch A."/>
            <person name="Narechania A."/>
            <person name="Kim E."/>
        </authorList>
    </citation>
    <scope>NUCLEOTIDE SEQUENCE [LARGE SCALE GENOMIC DNA]</scope>
    <source>
        <strain evidence="3 4">PLY_AMNH</strain>
    </source>
</reference>
<comment type="caution">
    <text evidence="3">The sequence shown here is derived from an EMBL/GenBank/DDBJ whole genome shotgun (WGS) entry which is preliminary data.</text>
</comment>
<organism evidence="3 4">
    <name type="scientific">Cymbomonas tetramitiformis</name>
    <dbReference type="NCBI Taxonomy" id="36881"/>
    <lineage>
        <taxon>Eukaryota</taxon>
        <taxon>Viridiplantae</taxon>
        <taxon>Chlorophyta</taxon>
        <taxon>Pyramimonadophyceae</taxon>
        <taxon>Pyramimonadales</taxon>
        <taxon>Pyramimonadaceae</taxon>
        <taxon>Cymbomonas</taxon>
    </lineage>
</organism>
<feature type="coiled-coil region" evidence="1">
    <location>
        <begin position="707"/>
        <end position="748"/>
    </location>
</feature>
<name>A0AAE0FC29_9CHLO</name>
<keyword evidence="1" id="KW-0175">Coiled coil</keyword>